<evidence type="ECO:0000313" key="3">
    <source>
        <dbReference type="Proteomes" id="UP000284676"/>
    </source>
</evidence>
<keyword evidence="1" id="KW-0812">Transmembrane</keyword>
<dbReference type="AlphaFoldDB" id="A0A414PY90"/>
<keyword evidence="1" id="KW-1133">Transmembrane helix</keyword>
<proteinExistence type="predicted"/>
<evidence type="ECO:0000313" key="2">
    <source>
        <dbReference type="EMBL" id="RHF73535.1"/>
    </source>
</evidence>
<feature type="transmembrane region" description="Helical" evidence="1">
    <location>
        <begin position="6"/>
        <end position="28"/>
    </location>
</feature>
<accession>A0A414PY90</accession>
<gene>
    <name evidence="2" type="ORF">DW663_04510</name>
</gene>
<sequence>MEGLINIIGVVIGAILGGIISFFSNHFLEKQRFNREIALLNKNKIDEAYINIFNSLNLLKEYYEKFIHTGNEFKESKDYKEFAPLNKMTEFFNCVKQNAIYIDDNLNDKIEKLKFKILLHNNVAIAVQTYPEEFNGSEIEKYSLEALEEIENIIKFIKKRFEVKYDNTR</sequence>
<dbReference type="EMBL" id="QRHL01000004">
    <property type="protein sequence ID" value="RHF73535.1"/>
    <property type="molecule type" value="Genomic_DNA"/>
</dbReference>
<dbReference type="Proteomes" id="UP000284676">
    <property type="component" value="Unassembled WGS sequence"/>
</dbReference>
<name>A0A414PY90_FUSMR</name>
<reference evidence="2 3" key="1">
    <citation type="submission" date="2018-08" db="EMBL/GenBank/DDBJ databases">
        <title>A genome reference for cultivated species of the human gut microbiota.</title>
        <authorList>
            <person name="Zou Y."/>
            <person name="Xue W."/>
            <person name="Luo G."/>
        </authorList>
    </citation>
    <scope>NUCLEOTIDE SEQUENCE [LARGE SCALE GENOMIC DNA]</scope>
    <source>
        <strain evidence="2 3">AM25-1</strain>
    </source>
</reference>
<protein>
    <submittedName>
        <fullName evidence="2">Uncharacterized protein</fullName>
    </submittedName>
</protein>
<comment type="caution">
    <text evidence="2">The sequence shown here is derived from an EMBL/GenBank/DDBJ whole genome shotgun (WGS) entry which is preliminary data.</text>
</comment>
<organism evidence="2 3">
    <name type="scientific">Fusobacterium mortiferum</name>
    <dbReference type="NCBI Taxonomy" id="850"/>
    <lineage>
        <taxon>Bacteria</taxon>
        <taxon>Fusobacteriati</taxon>
        <taxon>Fusobacteriota</taxon>
        <taxon>Fusobacteriia</taxon>
        <taxon>Fusobacteriales</taxon>
        <taxon>Fusobacteriaceae</taxon>
        <taxon>Fusobacterium</taxon>
    </lineage>
</organism>
<evidence type="ECO:0000256" key="1">
    <source>
        <dbReference type="SAM" id="Phobius"/>
    </source>
</evidence>
<keyword evidence="1" id="KW-0472">Membrane</keyword>
<dbReference type="RefSeq" id="WP_118234180.1">
    <property type="nucleotide sequence ID" value="NZ_QRHL01000004.1"/>
</dbReference>